<comment type="caution">
    <text evidence="8">The sequence shown here is derived from an EMBL/GenBank/DDBJ whole genome shotgun (WGS) entry which is preliminary data.</text>
</comment>
<feature type="transmembrane region" description="Helical" evidence="6">
    <location>
        <begin position="319"/>
        <end position="338"/>
    </location>
</feature>
<feature type="transmembrane region" description="Helical" evidence="6">
    <location>
        <begin position="57"/>
        <end position="75"/>
    </location>
</feature>
<keyword evidence="4 6" id="KW-1133">Transmembrane helix</keyword>
<feature type="transmembrane region" description="Helical" evidence="6">
    <location>
        <begin position="380"/>
        <end position="399"/>
    </location>
</feature>
<feature type="domain" description="Citrate transporter-like" evidence="7">
    <location>
        <begin position="25"/>
        <end position="363"/>
    </location>
</feature>
<evidence type="ECO:0000256" key="2">
    <source>
        <dbReference type="ARBA" id="ARBA00022448"/>
    </source>
</evidence>
<dbReference type="AlphaFoldDB" id="A0A3N9UFD9"/>
<feature type="transmembrane region" description="Helical" evidence="6">
    <location>
        <begin position="26"/>
        <end position="45"/>
    </location>
</feature>
<dbReference type="GO" id="GO:0016020">
    <property type="term" value="C:membrane"/>
    <property type="evidence" value="ECO:0007669"/>
    <property type="project" value="UniProtKB-SubCell"/>
</dbReference>
<keyword evidence="5 6" id="KW-0472">Membrane</keyword>
<feature type="transmembrane region" description="Helical" evidence="6">
    <location>
        <begin position="343"/>
        <end position="360"/>
    </location>
</feature>
<dbReference type="NCBIfam" id="TIGR00784">
    <property type="entry name" value="citMHS"/>
    <property type="match status" value="1"/>
</dbReference>
<dbReference type="Pfam" id="PF03600">
    <property type="entry name" value="CitMHS"/>
    <property type="match status" value="1"/>
</dbReference>
<evidence type="ECO:0000256" key="6">
    <source>
        <dbReference type="SAM" id="Phobius"/>
    </source>
</evidence>
<organism evidence="8 9">
    <name type="scientific">Lysinibacillus composti</name>
    <dbReference type="NCBI Taxonomy" id="720633"/>
    <lineage>
        <taxon>Bacteria</taxon>
        <taxon>Bacillati</taxon>
        <taxon>Bacillota</taxon>
        <taxon>Bacilli</taxon>
        <taxon>Bacillales</taxon>
        <taxon>Bacillaceae</taxon>
        <taxon>Lysinibacillus</taxon>
    </lineage>
</organism>
<accession>A0A3N9UFD9</accession>
<feature type="transmembrane region" description="Helical" evidence="6">
    <location>
        <begin position="95"/>
        <end position="126"/>
    </location>
</feature>
<feature type="transmembrane region" description="Helical" evidence="6">
    <location>
        <begin position="249"/>
        <end position="267"/>
    </location>
</feature>
<sequence length="428" mass="45180">MSLALMGFLMIGLFLAFVMTNKISVLIAFTVIPLAFGLFLGFGTEMGELMLAGVQKVAPTAIMIGFSILYFGLMIDKGLFNPMISTLLKIAKGDPLKIAVATAIITLIVALDGDGSATFMITITALLPVYQKLGMRPVVLAGIVALGAGVMNIIPWGGPLARAMVTLDADASQLFNPLIIPMLAGMVWVVFVGFLLGRKERKRLGKIDVSVIELSNINEGQKLPKLFWFNLILTVSLITILIMDIIPTSILFMIAFAIGLAVNCRTVEDQSKQIASHAVSMVMVVATIFAAGIFTGILSGTGMIDAMATASVAVIPDSIGQYLPVIMAVVSMPLSLVFSPDAFYYGVLPILSETAVTMGIDPLDIGKAALLGNGTTGFSVSPLNPSVFVLLGLAGISLAEHQKHTILWAFGSTIVMTIVAISIGVIPI</sequence>
<evidence type="ECO:0000313" key="8">
    <source>
        <dbReference type="EMBL" id="RQW74909.1"/>
    </source>
</evidence>
<evidence type="ECO:0000256" key="4">
    <source>
        <dbReference type="ARBA" id="ARBA00022989"/>
    </source>
</evidence>
<evidence type="ECO:0000259" key="7">
    <source>
        <dbReference type="Pfam" id="PF03600"/>
    </source>
</evidence>
<feature type="transmembrane region" description="Helical" evidence="6">
    <location>
        <begin position="279"/>
        <end position="299"/>
    </location>
</feature>
<feature type="transmembrane region" description="Helical" evidence="6">
    <location>
        <begin position="406"/>
        <end position="426"/>
    </location>
</feature>
<name>A0A3N9UFD9_9BACI</name>
<keyword evidence="3 6" id="KW-0812">Transmembrane</keyword>
<evidence type="ECO:0000313" key="9">
    <source>
        <dbReference type="Proteomes" id="UP000274033"/>
    </source>
</evidence>
<evidence type="ECO:0000256" key="1">
    <source>
        <dbReference type="ARBA" id="ARBA00004141"/>
    </source>
</evidence>
<dbReference type="EMBL" id="RRCT01000006">
    <property type="protein sequence ID" value="RQW74909.1"/>
    <property type="molecule type" value="Genomic_DNA"/>
</dbReference>
<keyword evidence="2" id="KW-0813">Transport</keyword>
<protein>
    <submittedName>
        <fullName evidence="8">Citrate transporter</fullName>
    </submittedName>
</protein>
<evidence type="ECO:0000256" key="5">
    <source>
        <dbReference type="ARBA" id="ARBA00023136"/>
    </source>
</evidence>
<reference evidence="8 9" key="1">
    <citation type="journal article" date="2013" name="J. Microbiol.">
        <title>Lysinibacillus chungkukjangi sp. nov., isolated from Chungkukjang, Korean fermented soybean food.</title>
        <authorList>
            <person name="Kim S.J."/>
            <person name="Jang Y.H."/>
            <person name="Hamada M."/>
            <person name="Ahn J.H."/>
            <person name="Weon H.Y."/>
            <person name="Suzuki K."/>
            <person name="Whang K.S."/>
            <person name="Kwon S.W."/>
        </authorList>
    </citation>
    <scope>NUCLEOTIDE SEQUENCE [LARGE SCALE GENOMIC DNA]</scope>
    <source>
        <strain evidence="8 9">MCCC 1A12701</strain>
    </source>
</reference>
<dbReference type="InterPro" id="IPR014738">
    <property type="entry name" value="Citrate_transporter"/>
</dbReference>
<proteinExistence type="predicted"/>
<comment type="subcellular location">
    <subcellularLocation>
        <location evidence="1">Membrane</location>
        <topology evidence="1">Multi-pass membrane protein</topology>
    </subcellularLocation>
</comment>
<dbReference type="GO" id="GO:0015137">
    <property type="term" value="F:citrate transmembrane transporter activity"/>
    <property type="evidence" value="ECO:0007669"/>
    <property type="project" value="InterPro"/>
</dbReference>
<keyword evidence="9" id="KW-1185">Reference proteome</keyword>
<gene>
    <name evidence="8" type="ORF">EBB45_07985</name>
</gene>
<feature type="transmembrane region" description="Helical" evidence="6">
    <location>
        <begin position="178"/>
        <end position="197"/>
    </location>
</feature>
<evidence type="ECO:0000256" key="3">
    <source>
        <dbReference type="ARBA" id="ARBA00022692"/>
    </source>
</evidence>
<dbReference type="OrthoDB" id="5329450at2"/>
<dbReference type="Proteomes" id="UP000274033">
    <property type="component" value="Unassembled WGS sequence"/>
</dbReference>
<feature type="transmembrane region" description="Helical" evidence="6">
    <location>
        <begin position="226"/>
        <end position="243"/>
    </location>
</feature>
<feature type="transmembrane region" description="Helical" evidence="6">
    <location>
        <begin position="138"/>
        <end position="158"/>
    </location>
</feature>
<dbReference type="InterPro" id="IPR004680">
    <property type="entry name" value="Cit_transptr-like_dom"/>
</dbReference>
<dbReference type="RefSeq" id="WP_124763956.1">
    <property type="nucleotide sequence ID" value="NZ_JAFBDY010000005.1"/>
</dbReference>